<sequence>MAADGADLVSLLPASNVVGTIRARHPTIYVFTGGNEDAAFLSIYGFNLLLDGGDQKEVPYWNFIKNYDKINVVLSTRASPECVRGISTILARKAVEQCHPKIGAFIGNLPPRNTCGTNNDGAKAILSVHEGLQAEGIKPHDVYLNPKMEPVTLYEVLGEGSLKMVVLNPDRNSKHFTSLVNAMKNGDNFEKFSTAASIAVVLIWQPSDHSKPTIRILYPVEVSRAELIAPHEFANFTLQMNLDFSTIIMFCIELFESACPLEVLYASLEKLKTEECLRHVEFVSADKEKYSSNLSLNARGGQRHSLLQAKTSPTVRTGNRTTTGLSPRPTALLKTAAPATRPTRKPTTPDVKSRATEHPSQLRTGTVTNKPAHTQMSTNPTSRSTTTRRVPSKSITANAKQPVLGIAKRESLLKKETSAKPPAAPRKHTAPLKTGEKKTAKPNNHHPGDEKLAQGNPTGNPTPEVLVSVAPDSKADVPVSAHAADTTELVDPVSPTGKISAPLSVSSNELEAQIAVSTTNETETTGFASTVDKTEVAGADLTVDKTEVSVLPSELDKAEEAVVAANVVPEQGAAFELDSATAVSDAEVAEESKKPKVRTHTSASVPDPADFTAGPQAPDQSGLLDGIEEQFKVRLVTMDVDGETPMPDKLSGKALDDAKLTSDFNNGTGVPEVADSGVLGASIGLSNLIMAENSGEPETPLIDIPAAQSPPKGAETISSNNLLDDFPEKVEEFPQAIKGSSPTVDDQMNLTNDTVNEQTNPTEFKPDMDSVIQTLVSESNNYDNYEKAAPGAEVPENKTAVKQNGDASDALQAQHALEEMHAQEEYLPPVAASAKNTRNLRTGRNTGLVAKPKLSQPLYFDVVFVPHHGSEPALVDENAATAFAISVRSKRYILSGQDAGKPYILEGFIAAKNVWNKPELEIDVLPTHSTDALHAFNNLKVQQDSGTASLFLSLHLSLYFPQAEMLEAGMNLRCAVDRCTVRLSSGAEAGEGDLCSAFKFELCALNSSVFLSRIAGYNNMREIEGDEEKYGFYTTV</sequence>
<evidence type="ECO:0000313" key="4">
    <source>
        <dbReference type="Proteomes" id="UP000274131"/>
    </source>
</evidence>
<feature type="compositionally biased region" description="Low complexity" evidence="1">
    <location>
        <begin position="327"/>
        <end position="349"/>
    </location>
</feature>
<feature type="compositionally biased region" description="Polar residues" evidence="1">
    <location>
        <begin position="308"/>
        <end position="325"/>
    </location>
</feature>
<feature type="compositionally biased region" description="Basic and acidic residues" evidence="1">
    <location>
        <begin position="407"/>
        <end position="418"/>
    </location>
</feature>
<feature type="region of interest" description="Disordered" evidence="1">
    <location>
        <begin position="788"/>
        <end position="807"/>
    </location>
</feature>
<dbReference type="InterPro" id="IPR057480">
    <property type="entry name" value="MAP1A/B/S-like_MBL"/>
</dbReference>
<keyword evidence="4" id="KW-1185">Reference proteome</keyword>
<gene>
    <name evidence="3" type="ORF">EVEC_LOCUS3061</name>
</gene>
<feature type="compositionally biased region" description="Polar residues" evidence="1">
    <location>
        <begin position="358"/>
        <end position="376"/>
    </location>
</feature>
<dbReference type="GO" id="GO:0005829">
    <property type="term" value="C:cytosol"/>
    <property type="evidence" value="ECO:0007669"/>
    <property type="project" value="TreeGrafter"/>
</dbReference>
<name>A0A0N4V0B8_ENTVE</name>
<dbReference type="GO" id="GO:0005875">
    <property type="term" value="C:microtubule associated complex"/>
    <property type="evidence" value="ECO:0007669"/>
    <property type="project" value="TreeGrafter"/>
</dbReference>
<dbReference type="GO" id="GO:0043025">
    <property type="term" value="C:neuronal cell body"/>
    <property type="evidence" value="ECO:0007669"/>
    <property type="project" value="TreeGrafter"/>
</dbReference>
<dbReference type="GO" id="GO:0007409">
    <property type="term" value="P:axonogenesis"/>
    <property type="evidence" value="ECO:0007669"/>
    <property type="project" value="TreeGrafter"/>
</dbReference>
<dbReference type="Proteomes" id="UP000274131">
    <property type="component" value="Unassembled WGS sequence"/>
</dbReference>
<dbReference type="Pfam" id="PF25281">
    <property type="entry name" value="MBL_MAP1B"/>
    <property type="match status" value="1"/>
</dbReference>
<dbReference type="GO" id="GO:0000226">
    <property type="term" value="P:microtubule cytoskeleton organization"/>
    <property type="evidence" value="ECO:0007669"/>
    <property type="project" value="InterPro"/>
</dbReference>
<dbReference type="GO" id="GO:0045202">
    <property type="term" value="C:synapse"/>
    <property type="evidence" value="ECO:0007669"/>
    <property type="project" value="TreeGrafter"/>
</dbReference>
<dbReference type="GO" id="GO:0008017">
    <property type="term" value="F:microtubule binding"/>
    <property type="evidence" value="ECO:0007669"/>
    <property type="project" value="InterPro"/>
</dbReference>
<feature type="region of interest" description="Disordered" evidence="1">
    <location>
        <begin position="589"/>
        <end position="620"/>
    </location>
</feature>
<dbReference type="OrthoDB" id="5371837at2759"/>
<proteinExistence type="predicted"/>
<evidence type="ECO:0000259" key="2">
    <source>
        <dbReference type="Pfam" id="PF25281"/>
    </source>
</evidence>
<dbReference type="STRING" id="51028.A0A0N4V0B8"/>
<dbReference type="WBParaSite" id="EVEC_0000335301-mRNA-1">
    <property type="protein sequence ID" value="EVEC_0000335301-mRNA-1"/>
    <property type="gene ID" value="EVEC_0000335301"/>
</dbReference>
<dbReference type="PANTHER" id="PTHR13843">
    <property type="entry name" value="MICROTUBULE-ASSOCIATED PROTEIN"/>
    <property type="match status" value="1"/>
</dbReference>
<feature type="compositionally biased region" description="Low complexity" evidence="1">
    <location>
        <begin position="377"/>
        <end position="394"/>
    </location>
</feature>
<protein>
    <submittedName>
        <fullName evidence="5">Microtubule-associated protein futsch</fullName>
    </submittedName>
</protein>
<dbReference type="GO" id="GO:0016358">
    <property type="term" value="P:dendrite development"/>
    <property type="evidence" value="ECO:0007669"/>
    <property type="project" value="TreeGrafter"/>
</dbReference>
<accession>A0A0N4V0B8</accession>
<reference evidence="5" key="1">
    <citation type="submission" date="2017-02" db="UniProtKB">
        <authorList>
            <consortium name="WormBaseParasite"/>
        </authorList>
    </citation>
    <scope>IDENTIFICATION</scope>
</reference>
<dbReference type="PANTHER" id="PTHR13843:SF12">
    <property type="entry name" value="ATPASE F1_V1_A1 COMPLEX ALPHA_BETA SUBUNIT NUCLEOTIDE-BINDING DOMAIN-CONTAINING PROTEIN"/>
    <property type="match status" value="1"/>
</dbReference>
<evidence type="ECO:0000313" key="5">
    <source>
        <dbReference type="WBParaSite" id="EVEC_0000335301-mRNA-1"/>
    </source>
</evidence>
<feature type="domain" description="Microtubule-associated protein 1A/B/S-like MBL-like" evidence="2">
    <location>
        <begin position="9"/>
        <end position="225"/>
    </location>
</feature>
<dbReference type="GO" id="GO:0031114">
    <property type="term" value="P:regulation of microtubule depolymerization"/>
    <property type="evidence" value="ECO:0007669"/>
    <property type="project" value="TreeGrafter"/>
</dbReference>
<evidence type="ECO:0000256" key="1">
    <source>
        <dbReference type="SAM" id="MobiDB-lite"/>
    </source>
</evidence>
<dbReference type="EMBL" id="UXUI01007499">
    <property type="protein sequence ID" value="VDD87918.1"/>
    <property type="molecule type" value="Genomic_DNA"/>
</dbReference>
<evidence type="ECO:0000313" key="3">
    <source>
        <dbReference type="EMBL" id="VDD87918.1"/>
    </source>
</evidence>
<feature type="region of interest" description="Disordered" evidence="1">
    <location>
        <begin position="301"/>
        <end position="466"/>
    </location>
</feature>
<dbReference type="InterPro" id="IPR026074">
    <property type="entry name" value="MAP1"/>
</dbReference>
<dbReference type="GO" id="GO:0005874">
    <property type="term" value="C:microtubule"/>
    <property type="evidence" value="ECO:0007669"/>
    <property type="project" value="InterPro"/>
</dbReference>
<dbReference type="GO" id="GO:0030425">
    <property type="term" value="C:dendrite"/>
    <property type="evidence" value="ECO:0007669"/>
    <property type="project" value="TreeGrafter"/>
</dbReference>
<dbReference type="GO" id="GO:0003779">
    <property type="term" value="F:actin binding"/>
    <property type="evidence" value="ECO:0007669"/>
    <property type="project" value="TreeGrafter"/>
</dbReference>
<dbReference type="AlphaFoldDB" id="A0A0N4V0B8"/>
<organism evidence="5">
    <name type="scientific">Enterobius vermicularis</name>
    <name type="common">Human pinworm</name>
    <dbReference type="NCBI Taxonomy" id="51028"/>
    <lineage>
        <taxon>Eukaryota</taxon>
        <taxon>Metazoa</taxon>
        <taxon>Ecdysozoa</taxon>
        <taxon>Nematoda</taxon>
        <taxon>Chromadorea</taxon>
        <taxon>Rhabditida</taxon>
        <taxon>Spirurina</taxon>
        <taxon>Oxyuridomorpha</taxon>
        <taxon>Oxyuroidea</taxon>
        <taxon>Oxyuridae</taxon>
        <taxon>Enterobius</taxon>
    </lineage>
</organism>
<reference evidence="3 4" key="2">
    <citation type="submission" date="2018-10" db="EMBL/GenBank/DDBJ databases">
        <authorList>
            <consortium name="Pathogen Informatics"/>
        </authorList>
    </citation>
    <scope>NUCLEOTIDE SEQUENCE [LARGE SCALE GENOMIC DNA]</scope>
</reference>